<dbReference type="GO" id="GO:0031902">
    <property type="term" value="C:late endosome membrane"/>
    <property type="evidence" value="ECO:0007669"/>
    <property type="project" value="TreeGrafter"/>
</dbReference>
<keyword evidence="4" id="KW-0653">Protein transport</keyword>
<dbReference type="GO" id="GO:0005789">
    <property type="term" value="C:endoplasmic reticulum membrane"/>
    <property type="evidence" value="ECO:0007669"/>
    <property type="project" value="TreeGrafter"/>
</dbReference>
<dbReference type="Gene3D" id="1.20.5.110">
    <property type="match status" value="1"/>
</dbReference>
<keyword evidence="2" id="KW-0813">Transport</keyword>
<evidence type="ECO:0000256" key="9">
    <source>
        <dbReference type="SAM" id="Phobius"/>
    </source>
</evidence>
<dbReference type="GO" id="GO:0006888">
    <property type="term" value="P:endoplasmic reticulum to Golgi vesicle-mediated transport"/>
    <property type="evidence" value="ECO:0007669"/>
    <property type="project" value="TreeGrafter"/>
</dbReference>
<evidence type="ECO:0000256" key="4">
    <source>
        <dbReference type="ARBA" id="ARBA00022927"/>
    </source>
</evidence>
<dbReference type="Pfam" id="PF12352">
    <property type="entry name" value="V-SNARE_C"/>
    <property type="match status" value="1"/>
</dbReference>
<evidence type="ECO:0000256" key="7">
    <source>
        <dbReference type="SAM" id="Coils"/>
    </source>
</evidence>
<dbReference type="GO" id="GO:0015031">
    <property type="term" value="P:protein transport"/>
    <property type="evidence" value="ECO:0007669"/>
    <property type="project" value="UniProtKB-KW"/>
</dbReference>
<dbReference type="GO" id="GO:0005484">
    <property type="term" value="F:SNAP receptor activity"/>
    <property type="evidence" value="ECO:0007669"/>
    <property type="project" value="TreeGrafter"/>
</dbReference>
<keyword evidence="5 9" id="KW-1133">Transmembrane helix</keyword>
<accession>A0AAN6ZA33</accession>
<reference evidence="10" key="1">
    <citation type="journal article" date="2023" name="Mol. Phylogenet. Evol.">
        <title>Genome-scale phylogeny and comparative genomics of the fungal order Sordariales.</title>
        <authorList>
            <person name="Hensen N."/>
            <person name="Bonometti L."/>
            <person name="Westerberg I."/>
            <person name="Brannstrom I.O."/>
            <person name="Guillou S."/>
            <person name="Cros-Aarteil S."/>
            <person name="Calhoun S."/>
            <person name="Haridas S."/>
            <person name="Kuo A."/>
            <person name="Mondo S."/>
            <person name="Pangilinan J."/>
            <person name="Riley R."/>
            <person name="LaButti K."/>
            <person name="Andreopoulos B."/>
            <person name="Lipzen A."/>
            <person name="Chen C."/>
            <person name="Yan M."/>
            <person name="Daum C."/>
            <person name="Ng V."/>
            <person name="Clum A."/>
            <person name="Steindorff A."/>
            <person name="Ohm R.A."/>
            <person name="Martin F."/>
            <person name="Silar P."/>
            <person name="Natvig D.O."/>
            <person name="Lalanne C."/>
            <person name="Gautier V."/>
            <person name="Ament-Velasquez S.L."/>
            <person name="Kruys A."/>
            <person name="Hutchinson M.I."/>
            <person name="Powell A.J."/>
            <person name="Barry K."/>
            <person name="Miller A.N."/>
            <person name="Grigoriev I.V."/>
            <person name="Debuchy R."/>
            <person name="Gladieux P."/>
            <person name="Hiltunen Thoren M."/>
            <person name="Johannesson H."/>
        </authorList>
    </citation>
    <scope>NUCLEOTIDE SEQUENCE</scope>
    <source>
        <strain evidence="10">CBS 123565</strain>
    </source>
</reference>
<feature type="region of interest" description="Disordered" evidence="8">
    <location>
        <begin position="1"/>
        <end position="45"/>
    </location>
</feature>
<dbReference type="AlphaFoldDB" id="A0AAN6ZA33"/>
<keyword evidence="6 9" id="KW-0472">Membrane</keyword>
<dbReference type="GO" id="GO:0000149">
    <property type="term" value="F:SNARE binding"/>
    <property type="evidence" value="ECO:0007669"/>
    <property type="project" value="TreeGrafter"/>
</dbReference>
<dbReference type="GO" id="GO:0012507">
    <property type="term" value="C:ER to Golgi transport vesicle membrane"/>
    <property type="evidence" value="ECO:0007669"/>
    <property type="project" value="TreeGrafter"/>
</dbReference>
<evidence type="ECO:0000256" key="1">
    <source>
        <dbReference type="ARBA" id="ARBA00004211"/>
    </source>
</evidence>
<dbReference type="PANTHER" id="PTHR21230">
    <property type="entry name" value="VESICLE TRANSPORT V-SNARE PROTEIN VTI1-RELATED"/>
    <property type="match status" value="1"/>
</dbReference>
<protein>
    <recommendedName>
        <fullName evidence="12">Protein transport protein BOS1</fullName>
    </recommendedName>
</protein>
<feature type="transmembrane region" description="Helical" evidence="9">
    <location>
        <begin position="294"/>
        <end position="314"/>
    </location>
</feature>
<dbReference type="GO" id="GO:0031201">
    <property type="term" value="C:SNARE complex"/>
    <property type="evidence" value="ECO:0007669"/>
    <property type="project" value="TreeGrafter"/>
</dbReference>
<keyword evidence="11" id="KW-1185">Reference proteome</keyword>
<keyword evidence="7" id="KW-0175">Coiled coil</keyword>
<feature type="coiled-coil region" evidence="7">
    <location>
        <begin position="124"/>
        <end position="158"/>
    </location>
</feature>
<evidence type="ECO:0000256" key="3">
    <source>
        <dbReference type="ARBA" id="ARBA00022692"/>
    </source>
</evidence>
<comment type="caution">
    <text evidence="10">The sequence shown here is derived from an EMBL/GenBank/DDBJ whole genome shotgun (WGS) entry which is preliminary data.</text>
</comment>
<keyword evidence="3 9" id="KW-0812">Transmembrane</keyword>
<organism evidence="10 11">
    <name type="scientific">Trichocladium antarcticum</name>
    <dbReference type="NCBI Taxonomy" id="1450529"/>
    <lineage>
        <taxon>Eukaryota</taxon>
        <taxon>Fungi</taxon>
        <taxon>Dikarya</taxon>
        <taxon>Ascomycota</taxon>
        <taxon>Pezizomycotina</taxon>
        <taxon>Sordariomycetes</taxon>
        <taxon>Sordariomycetidae</taxon>
        <taxon>Sordariales</taxon>
        <taxon>Chaetomiaceae</taxon>
        <taxon>Trichocladium</taxon>
    </lineage>
</organism>
<evidence type="ECO:0000256" key="6">
    <source>
        <dbReference type="ARBA" id="ARBA00023136"/>
    </source>
</evidence>
<dbReference type="GO" id="GO:0006906">
    <property type="term" value="P:vesicle fusion"/>
    <property type="evidence" value="ECO:0007669"/>
    <property type="project" value="TreeGrafter"/>
</dbReference>
<evidence type="ECO:0000313" key="10">
    <source>
        <dbReference type="EMBL" id="KAK4129864.1"/>
    </source>
</evidence>
<evidence type="ECO:0000256" key="8">
    <source>
        <dbReference type="SAM" id="MobiDB-lite"/>
    </source>
</evidence>
<proteinExistence type="predicted"/>
<evidence type="ECO:0000313" key="11">
    <source>
        <dbReference type="Proteomes" id="UP001304895"/>
    </source>
</evidence>
<comment type="subcellular location">
    <subcellularLocation>
        <location evidence="1">Membrane</location>
        <topology evidence="1">Single-pass type IV membrane protein</topology>
    </subcellularLocation>
</comment>
<evidence type="ECO:0000256" key="2">
    <source>
        <dbReference type="ARBA" id="ARBA00022448"/>
    </source>
</evidence>
<reference evidence="10" key="2">
    <citation type="submission" date="2023-05" db="EMBL/GenBank/DDBJ databases">
        <authorList>
            <consortium name="Lawrence Berkeley National Laboratory"/>
            <person name="Steindorff A."/>
            <person name="Hensen N."/>
            <person name="Bonometti L."/>
            <person name="Westerberg I."/>
            <person name="Brannstrom I.O."/>
            <person name="Guillou S."/>
            <person name="Cros-Aarteil S."/>
            <person name="Calhoun S."/>
            <person name="Haridas S."/>
            <person name="Kuo A."/>
            <person name="Mondo S."/>
            <person name="Pangilinan J."/>
            <person name="Riley R."/>
            <person name="Labutti K."/>
            <person name="Andreopoulos B."/>
            <person name="Lipzen A."/>
            <person name="Chen C."/>
            <person name="Yanf M."/>
            <person name="Daum C."/>
            <person name="Ng V."/>
            <person name="Clum A."/>
            <person name="Ohm R."/>
            <person name="Martin F."/>
            <person name="Silar P."/>
            <person name="Natvig D."/>
            <person name="Lalanne C."/>
            <person name="Gautier V."/>
            <person name="Ament-Velasquez S.L."/>
            <person name="Kruys A."/>
            <person name="Hutchinson M.I."/>
            <person name="Powell A.J."/>
            <person name="Barry K."/>
            <person name="Miller A.N."/>
            <person name="Grigoriev I.V."/>
            <person name="Debuchy R."/>
            <person name="Gladieux P."/>
            <person name="Thoren M.H."/>
            <person name="Johannesson H."/>
        </authorList>
    </citation>
    <scope>NUCLEOTIDE SEQUENCE</scope>
    <source>
        <strain evidence="10">CBS 123565</strain>
    </source>
</reference>
<feature type="compositionally biased region" description="Basic and acidic residues" evidence="8">
    <location>
        <begin position="1"/>
        <end position="16"/>
    </location>
</feature>
<dbReference type="CDD" id="cd15863">
    <property type="entry name" value="SNARE_GS27"/>
    <property type="match status" value="1"/>
</dbReference>
<dbReference type="EMBL" id="MU853452">
    <property type="protein sequence ID" value="KAK4129864.1"/>
    <property type="molecule type" value="Genomic_DNA"/>
</dbReference>
<dbReference type="Proteomes" id="UP001304895">
    <property type="component" value="Unassembled WGS sequence"/>
</dbReference>
<gene>
    <name evidence="10" type="ORF">BT67DRAFT_465389</name>
</gene>
<dbReference type="PANTHER" id="PTHR21230:SF1">
    <property type="entry name" value="GOLGI SNAP RECEPTOR COMPLEX MEMBER 2"/>
    <property type="match status" value="1"/>
</dbReference>
<name>A0AAN6ZA33_9PEZI</name>
<sequence length="315" mass="34149">MPAWPDDDRIRPDPRHDTKHLHHQTRDSCPFDSGSGGHRSNSAEYNPTRRFIMNTTFNSALKQRTAIRKDLAALLASPDAGAAASQPPPTPAALGSLTASLTAFARTIDEYGARARHEHDPAKQDKARARLRDFRAELADFRAQLDALQAAQNRAELLGRRPFAAATPENPYANAAVGAAGRGSASGYGLAGGGGHARTTSLAERGPAEGMGLGLGSGDALREGHALREQAFFGQTHSALDEYIARGQAVLGDLGQQREILKSTQRRLYSVGNTLGISGDTIRMVERRARQDKWIFGVGVVVFFLFCWLVLHYLR</sequence>
<dbReference type="GO" id="GO:0005794">
    <property type="term" value="C:Golgi apparatus"/>
    <property type="evidence" value="ECO:0007669"/>
    <property type="project" value="TreeGrafter"/>
</dbReference>
<dbReference type="FunFam" id="1.20.5.110:FF:000054">
    <property type="entry name" value="Protein transport protein BOS1"/>
    <property type="match status" value="1"/>
</dbReference>
<evidence type="ECO:0008006" key="12">
    <source>
        <dbReference type="Google" id="ProtNLM"/>
    </source>
</evidence>
<evidence type="ECO:0000256" key="5">
    <source>
        <dbReference type="ARBA" id="ARBA00022989"/>
    </source>
</evidence>